<name>A0A133U9V0_9EURY</name>
<dbReference type="PATRIC" id="fig|1698259.3.peg.843"/>
<comment type="caution">
    <text evidence="1">The sequence shown here is derived from an EMBL/GenBank/DDBJ whole genome shotgun (WGS) entry which is preliminary data.</text>
</comment>
<dbReference type="AlphaFoldDB" id="A0A133U9V0"/>
<evidence type="ECO:0000313" key="2">
    <source>
        <dbReference type="Proteomes" id="UP000070163"/>
    </source>
</evidence>
<organism evidence="1 2">
    <name type="scientific">candidate division MSBL1 archaeon SCGC-AAA259A05</name>
    <dbReference type="NCBI Taxonomy" id="1698259"/>
    <lineage>
        <taxon>Archaea</taxon>
        <taxon>Methanobacteriati</taxon>
        <taxon>Methanobacteriota</taxon>
        <taxon>candidate division MSBL1</taxon>
    </lineage>
</organism>
<accession>A0A133U9V0</accession>
<evidence type="ECO:0000313" key="1">
    <source>
        <dbReference type="EMBL" id="KXA90906.1"/>
    </source>
</evidence>
<protein>
    <submittedName>
        <fullName evidence="1">Uncharacterized protein</fullName>
    </submittedName>
</protein>
<gene>
    <name evidence="1" type="ORF">AKJ57_03240</name>
</gene>
<sequence>MIIIIAIGWHLGIIGISHFTRYQRRDPSFKRILRLIEIDLLQALRKLLKKLPNEKLRKPPYANWLKDSEIRLNRIREYDE</sequence>
<dbReference type="EMBL" id="LHXJ01000032">
    <property type="protein sequence ID" value="KXA90906.1"/>
    <property type="molecule type" value="Genomic_DNA"/>
</dbReference>
<reference evidence="1 2" key="1">
    <citation type="journal article" date="2016" name="Sci. Rep.">
        <title>Metabolic traits of an uncultured archaeal lineage -MSBL1- from brine pools of the Red Sea.</title>
        <authorList>
            <person name="Mwirichia R."/>
            <person name="Alam I."/>
            <person name="Rashid M."/>
            <person name="Vinu M."/>
            <person name="Ba-Alawi W."/>
            <person name="Anthony Kamau A."/>
            <person name="Kamanda Ngugi D."/>
            <person name="Goker M."/>
            <person name="Klenk H.P."/>
            <person name="Bajic V."/>
            <person name="Stingl U."/>
        </authorList>
    </citation>
    <scope>NUCLEOTIDE SEQUENCE [LARGE SCALE GENOMIC DNA]</scope>
    <source>
        <strain evidence="1">SCGC-AAA259A05</strain>
    </source>
</reference>
<dbReference type="Proteomes" id="UP000070163">
    <property type="component" value="Unassembled WGS sequence"/>
</dbReference>
<proteinExistence type="predicted"/>
<keyword evidence="2" id="KW-1185">Reference proteome</keyword>